<proteinExistence type="predicted"/>
<name>A0A4Z2E9G7_9TELE</name>
<evidence type="ECO:0000313" key="1">
    <source>
        <dbReference type="EMBL" id="TNN25164.1"/>
    </source>
</evidence>
<gene>
    <name evidence="1" type="ORF">EYF80_064708</name>
</gene>
<accession>A0A4Z2E9G7</accession>
<organism evidence="1 2">
    <name type="scientific">Liparis tanakae</name>
    <name type="common">Tanaka's snailfish</name>
    <dbReference type="NCBI Taxonomy" id="230148"/>
    <lineage>
        <taxon>Eukaryota</taxon>
        <taxon>Metazoa</taxon>
        <taxon>Chordata</taxon>
        <taxon>Craniata</taxon>
        <taxon>Vertebrata</taxon>
        <taxon>Euteleostomi</taxon>
        <taxon>Actinopterygii</taxon>
        <taxon>Neopterygii</taxon>
        <taxon>Teleostei</taxon>
        <taxon>Neoteleostei</taxon>
        <taxon>Acanthomorphata</taxon>
        <taxon>Eupercaria</taxon>
        <taxon>Perciformes</taxon>
        <taxon>Cottioidei</taxon>
        <taxon>Cottales</taxon>
        <taxon>Liparidae</taxon>
        <taxon>Liparis</taxon>
    </lineage>
</organism>
<protein>
    <submittedName>
        <fullName evidence="1">Uncharacterized protein</fullName>
    </submittedName>
</protein>
<dbReference type="AlphaFoldDB" id="A0A4Z2E9G7"/>
<dbReference type="Proteomes" id="UP000314294">
    <property type="component" value="Unassembled WGS sequence"/>
</dbReference>
<comment type="caution">
    <text evidence="1">The sequence shown here is derived from an EMBL/GenBank/DDBJ whole genome shotgun (WGS) entry which is preliminary data.</text>
</comment>
<sequence>MLLLPRIGLDACTVKGLVFLPCTGSEVQCRTRTHDSSVSLQHPVRELASFPCIFAAQRWNDVMTRVKPK</sequence>
<reference evidence="1 2" key="1">
    <citation type="submission" date="2019-03" db="EMBL/GenBank/DDBJ databases">
        <title>First draft genome of Liparis tanakae, snailfish: a comprehensive survey of snailfish specific genes.</title>
        <authorList>
            <person name="Kim W."/>
            <person name="Song I."/>
            <person name="Jeong J.-H."/>
            <person name="Kim D."/>
            <person name="Kim S."/>
            <person name="Ryu S."/>
            <person name="Song J.Y."/>
            <person name="Lee S.K."/>
        </authorList>
    </citation>
    <scope>NUCLEOTIDE SEQUENCE [LARGE SCALE GENOMIC DNA]</scope>
    <source>
        <tissue evidence="1">Muscle</tissue>
    </source>
</reference>
<evidence type="ECO:0000313" key="2">
    <source>
        <dbReference type="Proteomes" id="UP000314294"/>
    </source>
</evidence>
<keyword evidence="2" id="KW-1185">Reference proteome</keyword>
<dbReference type="EMBL" id="SRLO01013268">
    <property type="protein sequence ID" value="TNN25164.1"/>
    <property type="molecule type" value="Genomic_DNA"/>
</dbReference>